<dbReference type="EMBL" id="BARV01007981">
    <property type="protein sequence ID" value="GAI15142.1"/>
    <property type="molecule type" value="Genomic_DNA"/>
</dbReference>
<gene>
    <name evidence="1" type="ORF">S06H3_16154</name>
</gene>
<organism evidence="1">
    <name type="scientific">marine sediment metagenome</name>
    <dbReference type="NCBI Taxonomy" id="412755"/>
    <lineage>
        <taxon>unclassified sequences</taxon>
        <taxon>metagenomes</taxon>
        <taxon>ecological metagenomes</taxon>
    </lineage>
</organism>
<protein>
    <submittedName>
        <fullName evidence="1">Uncharacterized protein</fullName>
    </submittedName>
</protein>
<evidence type="ECO:0000313" key="1">
    <source>
        <dbReference type="EMBL" id="GAI15142.1"/>
    </source>
</evidence>
<name>X1L727_9ZZZZ</name>
<feature type="non-terminal residue" evidence="1">
    <location>
        <position position="77"/>
    </location>
</feature>
<comment type="caution">
    <text evidence="1">The sequence shown here is derived from an EMBL/GenBank/DDBJ whole genome shotgun (WGS) entry which is preliminary data.</text>
</comment>
<sequence length="77" mass="8192">MAKKERHGLFRRIFSTVVTAPANLITSGIEQLTGKKYGRTTPTEFRETKVGKALGTAAAVVTVPLAVLSAPVTVSFC</sequence>
<proteinExistence type="predicted"/>
<dbReference type="AlphaFoldDB" id="X1L727"/>
<accession>X1L727</accession>
<reference evidence="1" key="1">
    <citation type="journal article" date="2014" name="Front. Microbiol.">
        <title>High frequency of phylogenetically diverse reductive dehalogenase-homologous genes in deep subseafloor sedimentary metagenomes.</title>
        <authorList>
            <person name="Kawai M."/>
            <person name="Futagami T."/>
            <person name="Toyoda A."/>
            <person name="Takaki Y."/>
            <person name="Nishi S."/>
            <person name="Hori S."/>
            <person name="Arai W."/>
            <person name="Tsubouchi T."/>
            <person name="Morono Y."/>
            <person name="Uchiyama I."/>
            <person name="Ito T."/>
            <person name="Fujiyama A."/>
            <person name="Inagaki F."/>
            <person name="Takami H."/>
        </authorList>
    </citation>
    <scope>NUCLEOTIDE SEQUENCE</scope>
    <source>
        <strain evidence="1">Expedition CK06-06</strain>
    </source>
</reference>